<reference evidence="3 4" key="1">
    <citation type="journal article" date="2023" name="Plant Biotechnol. J.">
        <title>Chromosome-level wild Hevea brasiliensis genome provides new tools for genomic-assisted breeding and valuable loci to elevate rubber yield.</title>
        <authorList>
            <person name="Cheng H."/>
            <person name="Song X."/>
            <person name="Hu Y."/>
            <person name="Wu T."/>
            <person name="Yang Q."/>
            <person name="An Z."/>
            <person name="Feng S."/>
            <person name="Deng Z."/>
            <person name="Wu W."/>
            <person name="Zeng X."/>
            <person name="Tu M."/>
            <person name="Wang X."/>
            <person name="Huang H."/>
        </authorList>
    </citation>
    <scope>NUCLEOTIDE SEQUENCE [LARGE SCALE GENOMIC DNA]</scope>
    <source>
        <strain evidence="3">MT/VB/25A 57/8</strain>
    </source>
</reference>
<dbReference type="Gene3D" id="3.30.420.10">
    <property type="entry name" value="Ribonuclease H-like superfamily/Ribonuclease H"/>
    <property type="match status" value="1"/>
</dbReference>
<dbReference type="InterPro" id="IPR052929">
    <property type="entry name" value="RNase_H-like_EbsB-rel"/>
</dbReference>
<evidence type="ECO:0000256" key="1">
    <source>
        <dbReference type="SAM" id="Phobius"/>
    </source>
</evidence>
<dbReference type="SUPFAM" id="SSF53098">
    <property type="entry name" value="Ribonuclease H-like"/>
    <property type="match status" value="1"/>
</dbReference>
<evidence type="ECO:0000313" key="4">
    <source>
        <dbReference type="Proteomes" id="UP001174677"/>
    </source>
</evidence>
<name>A0ABQ9KDI6_HEVBR</name>
<protein>
    <recommendedName>
        <fullName evidence="2">RNase H type-1 domain-containing protein</fullName>
    </recommendedName>
</protein>
<accession>A0ABQ9KDI6</accession>
<feature type="transmembrane region" description="Helical" evidence="1">
    <location>
        <begin position="215"/>
        <end position="234"/>
    </location>
</feature>
<dbReference type="PANTHER" id="PTHR47074:SF61">
    <property type="entry name" value="RNASE H TYPE-1 DOMAIN-CONTAINING PROTEIN"/>
    <property type="match status" value="1"/>
</dbReference>
<evidence type="ECO:0000313" key="3">
    <source>
        <dbReference type="EMBL" id="KAJ9132832.1"/>
    </source>
</evidence>
<dbReference type="PANTHER" id="PTHR47074">
    <property type="entry name" value="BNAC02G40300D PROTEIN"/>
    <property type="match status" value="1"/>
</dbReference>
<dbReference type="InterPro" id="IPR012337">
    <property type="entry name" value="RNaseH-like_sf"/>
</dbReference>
<dbReference type="InterPro" id="IPR036397">
    <property type="entry name" value="RNaseH_sf"/>
</dbReference>
<dbReference type="InterPro" id="IPR044730">
    <property type="entry name" value="RNase_H-like_dom_plant"/>
</dbReference>
<dbReference type="Proteomes" id="UP001174677">
    <property type="component" value="Unassembled WGS sequence"/>
</dbReference>
<organism evidence="3 4">
    <name type="scientific">Hevea brasiliensis</name>
    <name type="common">Para rubber tree</name>
    <name type="synonym">Siphonia brasiliensis</name>
    <dbReference type="NCBI Taxonomy" id="3981"/>
    <lineage>
        <taxon>Eukaryota</taxon>
        <taxon>Viridiplantae</taxon>
        <taxon>Streptophyta</taxon>
        <taxon>Embryophyta</taxon>
        <taxon>Tracheophyta</taxon>
        <taxon>Spermatophyta</taxon>
        <taxon>Magnoliopsida</taxon>
        <taxon>eudicotyledons</taxon>
        <taxon>Gunneridae</taxon>
        <taxon>Pentapetalae</taxon>
        <taxon>rosids</taxon>
        <taxon>fabids</taxon>
        <taxon>Malpighiales</taxon>
        <taxon>Euphorbiaceae</taxon>
        <taxon>Crotonoideae</taxon>
        <taxon>Micrandreae</taxon>
        <taxon>Hevea</taxon>
    </lineage>
</organism>
<evidence type="ECO:0000259" key="2">
    <source>
        <dbReference type="Pfam" id="PF13456"/>
    </source>
</evidence>
<comment type="caution">
    <text evidence="3">The sequence shown here is derived from an EMBL/GenBank/DDBJ whole genome shotgun (WGS) entry which is preliminary data.</text>
</comment>
<dbReference type="CDD" id="cd06222">
    <property type="entry name" value="RNase_H_like"/>
    <property type="match status" value="1"/>
</dbReference>
<sequence length="236" mass="26747">MNQSVDIKDCWEELIGPLRHHEERKSLIQLAVFLLWQSWKSRNALIFKNQQIDVLETISTALRHWEDFGSNSNLQFWQPGPPDFVKFNFDASVDRSKSKGASAVIGRNSIGLPLVWRCKKFRHIVEPLVIEALACGEALLLAIDKGFQSVIIEGDCLVVIQSLHGQAIPLEIQGIIGDISELASRIPTISFVHVKGSGNKAAHSLASKTLKNPNFIYKQIHNLIFFMYFIYYFINI</sequence>
<feature type="domain" description="RNase H type-1" evidence="2">
    <location>
        <begin position="88"/>
        <end position="208"/>
    </location>
</feature>
<keyword evidence="4" id="KW-1185">Reference proteome</keyword>
<keyword evidence="1" id="KW-0812">Transmembrane</keyword>
<dbReference type="EMBL" id="JARPOI010000019">
    <property type="protein sequence ID" value="KAJ9132832.1"/>
    <property type="molecule type" value="Genomic_DNA"/>
</dbReference>
<dbReference type="Pfam" id="PF13456">
    <property type="entry name" value="RVT_3"/>
    <property type="match status" value="1"/>
</dbReference>
<proteinExistence type="predicted"/>
<dbReference type="InterPro" id="IPR002156">
    <property type="entry name" value="RNaseH_domain"/>
</dbReference>
<keyword evidence="1" id="KW-0472">Membrane</keyword>
<keyword evidence="1" id="KW-1133">Transmembrane helix</keyword>
<gene>
    <name evidence="3" type="ORF">P3X46_033661</name>
</gene>